<dbReference type="GO" id="GO:0003700">
    <property type="term" value="F:DNA-binding transcription factor activity"/>
    <property type="evidence" value="ECO:0007669"/>
    <property type="project" value="InterPro"/>
</dbReference>
<keyword evidence="2" id="KW-0804">Transcription</keyword>
<feature type="domain" description="HTH deoR-type" evidence="4">
    <location>
        <begin position="209"/>
        <end position="246"/>
    </location>
</feature>
<evidence type="ECO:0000256" key="3">
    <source>
        <dbReference type="SAM" id="MobiDB-lite"/>
    </source>
</evidence>
<feature type="compositionally biased region" description="Polar residues" evidence="3">
    <location>
        <begin position="166"/>
        <end position="177"/>
    </location>
</feature>
<evidence type="ECO:0000313" key="6">
    <source>
        <dbReference type="Proteomes" id="UP000178796"/>
    </source>
</evidence>
<dbReference type="SUPFAM" id="SSF46785">
    <property type="entry name" value="Winged helix' DNA-binding domain"/>
    <property type="match status" value="1"/>
</dbReference>
<keyword evidence="1" id="KW-0805">Transcription regulation</keyword>
<name>A0A1G2CCR3_9BACT</name>
<sequence length="278" mass="29780">MFGTPETQKAYELSYATFRVAALVRKPDLKERLERQAAIILERAASGDLAIGEPLETLRALIMLSEGIGEIRYVNAKVLLRELGNLERIVKAAAPPSPGYGGQVEEFDIERMFSTTATGKAGVEDSIRRIQERRGAEIEEAARHAPKVDSVVPTNAVTNPAKPETRQNGNGSAKLTTSGNGNGSASSPQGGNGNGNGEARASAIYAKIQRGNASIKDLLAEFNGVSERTLRYDLQRLVEQGRIERVGSGGPGTYYRLPAAAPLLVTPSQPLISETTLH</sequence>
<evidence type="ECO:0000313" key="5">
    <source>
        <dbReference type="EMBL" id="OGY99182.1"/>
    </source>
</evidence>
<reference evidence="5 6" key="1">
    <citation type="journal article" date="2016" name="Nat. Commun.">
        <title>Thousands of microbial genomes shed light on interconnected biogeochemical processes in an aquifer system.</title>
        <authorList>
            <person name="Anantharaman K."/>
            <person name="Brown C.T."/>
            <person name="Hug L.A."/>
            <person name="Sharon I."/>
            <person name="Castelle C.J."/>
            <person name="Probst A.J."/>
            <person name="Thomas B.C."/>
            <person name="Singh A."/>
            <person name="Wilkins M.J."/>
            <person name="Karaoz U."/>
            <person name="Brodie E.L."/>
            <person name="Williams K.H."/>
            <person name="Hubbard S.S."/>
            <person name="Banfield J.F."/>
        </authorList>
    </citation>
    <scope>NUCLEOTIDE SEQUENCE [LARGE SCALE GENOMIC DNA]</scope>
</reference>
<dbReference type="Pfam" id="PF08220">
    <property type="entry name" value="HTH_DeoR"/>
    <property type="match status" value="1"/>
</dbReference>
<feature type="region of interest" description="Disordered" evidence="3">
    <location>
        <begin position="139"/>
        <end position="198"/>
    </location>
</feature>
<protein>
    <recommendedName>
        <fullName evidence="4">HTH deoR-type domain-containing protein</fullName>
    </recommendedName>
</protein>
<evidence type="ECO:0000259" key="4">
    <source>
        <dbReference type="Pfam" id="PF08220"/>
    </source>
</evidence>
<dbReference type="InterPro" id="IPR036390">
    <property type="entry name" value="WH_DNA-bd_sf"/>
</dbReference>
<comment type="caution">
    <text evidence="5">The sequence shown here is derived from an EMBL/GenBank/DDBJ whole genome shotgun (WGS) entry which is preliminary data.</text>
</comment>
<proteinExistence type="predicted"/>
<dbReference type="EMBL" id="MHKY01000015">
    <property type="protein sequence ID" value="OGY99182.1"/>
    <property type="molecule type" value="Genomic_DNA"/>
</dbReference>
<dbReference type="AlphaFoldDB" id="A0A1G2CCR3"/>
<evidence type="ECO:0000256" key="1">
    <source>
        <dbReference type="ARBA" id="ARBA00023015"/>
    </source>
</evidence>
<organism evidence="5 6">
    <name type="scientific">Candidatus Liptonbacteria bacterium RIFCSPHIGHO2_12_FULL_60_13</name>
    <dbReference type="NCBI Taxonomy" id="1798648"/>
    <lineage>
        <taxon>Bacteria</taxon>
        <taxon>Candidatus Liptoniibacteriota</taxon>
    </lineage>
</organism>
<gene>
    <name evidence="5" type="ORF">A3E09_02090</name>
</gene>
<dbReference type="InterPro" id="IPR036388">
    <property type="entry name" value="WH-like_DNA-bd_sf"/>
</dbReference>
<dbReference type="InterPro" id="IPR001034">
    <property type="entry name" value="DeoR_HTH"/>
</dbReference>
<dbReference type="Proteomes" id="UP000178796">
    <property type="component" value="Unassembled WGS sequence"/>
</dbReference>
<dbReference type="Gene3D" id="1.10.10.10">
    <property type="entry name" value="Winged helix-like DNA-binding domain superfamily/Winged helix DNA-binding domain"/>
    <property type="match status" value="1"/>
</dbReference>
<evidence type="ECO:0000256" key="2">
    <source>
        <dbReference type="ARBA" id="ARBA00023163"/>
    </source>
</evidence>
<accession>A0A1G2CCR3</accession>